<accession>A0ABU8TS28</accession>
<proteinExistence type="predicted"/>
<dbReference type="Proteomes" id="UP001385499">
    <property type="component" value="Unassembled WGS sequence"/>
</dbReference>
<evidence type="ECO:0000313" key="3">
    <source>
        <dbReference type="Proteomes" id="UP001385499"/>
    </source>
</evidence>
<evidence type="ECO:0000256" key="1">
    <source>
        <dbReference type="SAM" id="Phobius"/>
    </source>
</evidence>
<protein>
    <submittedName>
        <fullName evidence="2">Uncharacterized protein</fullName>
    </submittedName>
</protein>
<gene>
    <name evidence="2" type="ORF">V6575_23050</name>
</gene>
<keyword evidence="1" id="KW-1133">Transmembrane helix</keyword>
<name>A0ABU8TS28_9HYPH</name>
<evidence type="ECO:0000313" key="2">
    <source>
        <dbReference type="EMBL" id="MEJ8476962.1"/>
    </source>
</evidence>
<reference evidence="2 3" key="1">
    <citation type="submission" date="2024-02" db="EMBL/GenBank/DDBJ databases">
        <title>Roseibium algae sp. nov., isolated from marine alga (Grateloupia sp.), showing potential in myo-inositol conversion.</title>
        <authorList>
            <person name="Wang Y."/>
        </authorList>
    </citation>
    <scope>NUCLEOTIDE SEQUENCE [LARGE SCALE GENOMIC DNA]</scope>
    <source>
        <strain evidence="2 3">H3510</strain>
    </source>
</reference>
<feature type="transmembrane region" description="Helical" evidence="1">
    <location>
        <begin position="147"/>
        <end position="166"/>
    </location>
</feature>
<keyword evidence="1" id="KW-0472">Membrane</keyword>
<dbReference type="RefSeq" id="WP_340277842.1">
    <property type="nucleotide sequence ID" value="NZ_JBAKIA010000038.1"/>
</dbReference>
<organism evidence="2 3">
    <name type="scientific">Roseibium algae</name>
    <dbReference type="NCBI Taxonomy" id="3123038"/>
    <lineage>
        <taxon>Bacteria</taxon>
        <taxon>Pseudomonadati</taxon>
        <taxon>Pseudomonadota</taxon>
        <taxon>Alphaproteobacteria</taxon>
        <taxon>Hyphomicrobiales</taxon>
        <taxon>Stappiaceae</taxon>
        <taxon>Roseibium</taxon>
    </lineage>
</organism>
<keyword evidence="1" id="KW-0812">Transmembrane</keyword>
<dbReference type="EMBL" id="JBAKIA010000038">
    <property type="protein sequence ID" value="MEJ8476962.1"/>
    <property type="molecule type" value="Genomic_DNA"/>
</dbReference>
<feature type="transmembrane region" description="Helical" evidence="1">
    <location>
        <begin position="113"/>
        <end position="132"/>
    </location>
</feature>
<sequence length="477" mass="54470">MSGKKRFRQAVVIVHGMGEQRPLDMLNRFIDAAIPGPTVIDEKQDLPVYYSRPAPESESYEAKSYLARETSKYPQTEFFEYHWSHMMQGNKLSDIWDTFQRILFTPIWNVPSGLRVVWLAFWALILWVLWYIADGTLAWDSLSVEKIISLIAGGGVLAGLLSWAMTKFLPGKITASFVDVVRYLDTSPRSYSVRKNIRRGMIEFLESLHTSGRYDRIIVVAHSLGAYVAYDGISYLWTKMNQDHVLPLEDGQQDHHETKIDPEVLVRFESEAAELLKDDNRDPKAYRDLQRELWAAHRAAGNPWLITDFVTAGTPMCMAEKLLTKNEDEFRVRQKRRDIASCPPLPDLPGAKKKGLFSYPYKGGDVLYHAAPFAIVRWSNMWFPAHLGFFGDWFGGPLARLFGAGIQDHPLNGNDWKRFLPAWAHTLYFTYPDDESDGSATKVLHDFMEIDPQAWWPNAARGEVGENSDEQGDNGDQ</sequence>
<keyword evidence="3" id="KW-1185">Reference proteome</keyword>
<comment type="caution">
    <text evidence="2">The sequence shown here is derived from an EMBL/GenBank/DDBJ whole genome shotgun (WGS) entry which is preliminary data.</text>
</comment>